<evidence type="ECO:0000313" key="5">
    <source>
        <dbReference type="EMBL" id="RHC74857.1"/>
    </source>
</evidence>
<dbReference type="Proteomes" id="UP000442334">
    <property type="component" value="Unassembled WGS sequence"/>
</dbReference>
<dbReference type="Gene3D" id="2.60.120.10">
    <property type="entry name" value="Jelly Rolls"/>
    <property type="match status" value="1"/>
</dbReference>
<name>A0A174NDK3_BACUN</name>
<evidence type="ECO:0000259" key="1">
    <source>
        <dbReference type="Pfam" id="PF19480"/>
    </source>
</evidence>
<dbReference type="InterPro" id="IPR046058">
    <property type="entry name" value="WbuC_cupin"/>
</dbReference>
<evidence type="ECO:0000313" key="2">
    <source>
        <dbReference type="EMBL" id="CUP46752.1"/>
    </source>
</evidence>
<evidence type="ECO:0000313" key="8">
    <source>
        <dbReference type="Proteomes" id="UP000284514"/>
    </source>
</evidence>
<reference evidence="3 9" key="3">
    <citation type="journal article" date="2019" name="Nat. Med.">
        <title>A library of human gut bacterial isolates paired with longitudinal multiomics data enables mechanistic microbiome research.</title>
        <authorList>
            <person name="Poyet M."/>
            <person name="Groussin M."/>
            <person name="Gibbons S.M."/>
            <person name="Avila-Pacheco J."/>
            <person name="Jiang X."/>
            <person name="Kearney S.M."/>
            <person name="Perrotta A.R."/>
            <person name="Berdy B."/>
            <person name="Zhao S."/>
            <person name="Lieberman T.D."/>
            <person name="Swanson P.K."/>
            <person name="Smith M."/>
            <person name="Roesemann S."/>
            <person name="Alexander J.E."/>
            <person name="Rich S.A."/>
            <person name="Livny J."/>
            <person name="Vlamakis H."/>
            <person name="Clish C."/>
            <person name="Bullock K."/>
            <person name="Deik A."/>
            <person name="Scott J."/>
            <person name="Pierce K.A."/>
            <person name="Xavier R.J."/>
            <person name="Alm E.J."/>
        </authorList>
    </citation>
    <scope>NUCLEOTIDE SEQUENCE [LARGE SCALE GENOMIC DNA]</scope>
    <source>
        <strain evidence="3 9">BIOML-A21</strain>
    </source>
</reference>
<dbReference type="Proteomes" id="UP000095788">
    <property type="component" value="Unassembled WGS sequence"/>
</dbReference>
<gene>
    <name evidence="5" type="ORF">DW831_06805</name>
    <name evidence="4" type="ORF">DW988_03820</name>
    <name evidence="2" type="ORF">ERS852554_00838</name>
    <name evidence="3" type="ORF">GAQ34_16170</name>
</gene>
<dbReference type="InterPro" id="IPR011051">
    <property type="entry name" value="RmlC_Cupin_sf"/>
</dbReference>
<dbReference type="InterPro" id="IPR014710">
    <property type="entry name" value="RmlC-like_jellyroll"/>
</dbReference>
<dbReference type="InterPro" id="IPR027565">
    <property type="entry name" value="Cupin_WbuC"/>
</dbReference>
<dbReference type="EMBL" id="QSIF01000007">
    <property type="protein sequence ID" value="RHC74857.1"/>
    <property type="molecule type" value="Genomic_DNA"/>
</dbReference>
<dbReference type="EMBL" id="CZBF01000001">
    <property type="protein sequence ID" value="CUP46752.1"/>
    <property type="molecule type" value="Genomic_DNA"/>
</dbReference>
<accession>A0A174NDK3</accession>
<dbReference type="RefSeq" id="WP_057281246.1">
    <property type="nucleotide sequence ID" value="NZ_CP072220.1"/>
</dbReference>
<proteinExistence type="predicted"/>
<reference evidence="2 6" key="1">
    <citation type="submission" date="2015-09" db="EMBL/GenBank/DDBJ databases">
        <authorList>
            <consortium name="Pathogen Informatics"/>
        </authorList>
    </citation>
    <scope>NUCLEOTIDE SEQUENCE [LARGE SCALE GENOMIC DNA]</scope>
    <source>
        <strain evidence="2 6">2789STDY5834942</strain>
    </source>
</reference>
<organism evidence="2 6">
    <name type="scientific">Bacteroides uniformis</name>
    <dbReference type="NCBI Taxonomy" id="820"/>
    <lineage>
        <taxon>Bacteria</taxon>
        <taxon>Pseudomonadati</taxon>
        <taxon>Bacteroidota</taxon>
        <taxon>Bacteroidia</taxon>
        <taxon>Bacteroidales</taxon>
        <taxon>Bacteroidaceae</taxon>
        <taxon>Bacteroides</taxon>
    </lineage>
</organism>
<dbReference type="SUPFAM" id="SSF51182">
    <property type="entry name" value="RmlC-like cupins"/>
    <property type="match status" value="1"/>
</dbReference>
<protein>
    <submittedName>
        <fullName evidence="3">Cupin fold metalloprotein, WbuC family</fullName>
    </submittedName>
    <submittedName>
        <fullName evidence="2">O-antigen related protein</fullName>
    </submittedName>
</protein>
<evidence type="ECO:0000313" key="4">
    <source>
        <dbReference type="EMBL" id="RGZ50943.1"/>
    </source>
</evidence>
<dbReference type="AlphaFoldDB" id="A0A174NDK3"/>
<evidence type="ECO:0000313" key="7">
    <source>
        <dbReference type="Proteomes" id="UP000283684"/>
    </source>
</evidence>
<feature type="domain" description="Cupin fold metalloprotein WbuC cupin" evidence="1">
    <location>
        <begin position="3"/>
        <end position="84"/>
    </location>
</feature>
<dbReference type="Pfam" id="PF19480">
    <property type="entry name" value="DUF6016"/>
    <property type="match status" value="1"/>
</dbReference>
<evidence type="ECO:0000313" key="6">
    <source>
        <dbReference type="Proteomes" id="UP000095788"/>
    </source>
</evidence>
<dbReference type="EMBL" id="WCUA01000020">
    <property type="protein sequence ID" value="KAB4183325.1"/>
    <property type="molecule type" value="Genomic_DNA"/>
</dbReference>
<dbReference type="Proteomes" id="UP000284514">
    <property type="component" value="Unassembled WGS sequence"/>
</dbReference>
<evidence type="ECO:0000313" key="3">
    <source>
        <dbReference type="EMBL" id="KAB4183325.1"/>
    </source>
</evidence>
<reference evidence="7 8" key="2">
    <citation type="submission" date="2018-08" db="EMBL/GenBank/DDBJ databases">
        <title>A genome reference for cultivated species of the human gut microbiota.</title>
        <authorList>
            <person name="Zou Y."/>
            <person name="Xue W."/>
            <person name="Luo G."/>
        </authorList>
    </citation>
    <scope>NUCLEOTIDE SEQUENCE [LARGE SCALE GENOMIC DNA]</scope>
    <source>
        <strain evidence="5 8">AM34-25</strain>
        <strain evidence="4 7">AM50-4</strain>
    </source>
</reference>
<dbReference type="Proteomes" id="UP000283684">
    <property type="component" value="Unassembled WGS sequence"/>
</dbReference>
<sequence>MIITKKLFDDLSYEAVKSSILRVNYDLRNSDCVQSRRMLNALEPGTQLPIHRHLKTSKICLILRGAAEEIFYDDSGKEKERFLLKSNSDCVGIQIPAGVWHRIEVLESGTVIFEAKDGTYEPISTENIIYENIGNRC</sequence>
<dbReference type="NCBIfam" id="TIGR04366">
    <property type="entry name" value="cupin_WbuC"/>
    <property type="match status" value="1"/>
</dbReference>
<dbReference type="EMBL" id="QSEE01000002">
    <property type="protein sequence ID" value="RGZ50943.1"/>
    <property type="molecule type" value="Genomic_DNA"/>
</dbReference>
<evidence type="ECO:0000313" key="9">
    <source>
        <dbReference type="Proteomes" id="UP000442334"/>
    </source>
</evidence>